<organism evidence="2 3">
    <name type="scientific">Lentinula detonsa</name>
    <dbReference type="NCBI Taxonomy" id="2804962"/>
    <lineage>
        <taxon>Eukaryota</taxon>
        <taxon>Fungi</taxon>
        <taxon>Dikarya</taxon>
        <taxon>Basidiomycota</taxon>
        <taxon>Agaricomycotina</taxon>
        <taxon>Agaricomycetes</taxon>
        <taxon>Agaricomycetidae</taxon>
        <taxon>Agaricales</taxon>
        <taxon>Marasmiineae</taxon>
        <taxon>Omphalotaceae</taxon>
        <taxon>Lentinula</taxon>
    </lineage>
</organism>
<dbReference type="Proteomes" id="UP001142393">
    <property type="component" value="Unassembled WGS sequence"/>
</dbReference>
<feature type="region of interest" description="Disordered" evidence="1">
    <location>
        <begin position="195"/>
        <end position="228"/>
    </location>
</feature>
<keyword evidence="3" id="KW-1185">Reference proteome</keyword>
<evidence type="ECO:0000256" key="1">
    <source>
        <dbReference type="SAM" id="MobiDB-lite"/>
    </source>
</evidence>
<feature type="region of interest" description="Disordered" evidence="1">
    <location>
        <begin position="85"/>
        <end position="114"/>
    </location>
</feature>
<accession>A0A9W8P2U5</accession>
<dbReference type="EMBL" id="JANVFU010000005">
    <property type="protein sequence ID" value="KAJ3745720.1"/>
    <property type="molecule type" value="Genomic_DNA"/>
</dbReference>
<proteinExistence type="predicted"/>
<comment type="caution">
    <text evidence="2">The sequence shown here is derived from an EMBL/GenBank/DDBJ whole genome shotgun (WGS) entry which is preliminary data.</text>
</comment>
<dbReference type="AlphaFoldDB" id="A0A9W8P2U5"/>
<evidence type="ECO:0000313" key="3">
    <source>
        <dbReference type="Proteomes" id="UP001142393"/>
    </source>
</evidence>
<sequence>MFVEYSYYCRVEEINSRPMLGCPKALLHLSDGSLFLHLSPVPGKIHRVKVQPRTSEPLIRELPEFSHHAVTRPLHPRRCNYCRSVEGRSKSSTPQSPYEPQTRTSPARACVKLRDDDRSTNSFVRYPVADEKNKHEYYMQRTGSNPTESLQPKPDIVLSSWNTYLGFSFEPYGLPEKSIIDDDYEVWSAPYFGSDPRDPTVEQSPKRTIRRHPDQAIEPPTPGAISKPDWSLKPARSLGAALDFLEKYSMHYVLCR</sequence>
<gene>
    <name evidence="2" type="ORF">DFH05DRAFT_1489157</name>
</gene>
<feature type="compositionally biased region" description="Polar residues" evidence="1">
    <location>
        <begin position="90"/>
        <end position="105"/>
    </location>
</feature>
<protein>
    <submittedName>
        <fullName evidence="2">Uncharacterized protein</fullName>
    </submittedName>
</protein>
<evidence type="ECO:0000313" key="2">
    <source>
        <dbReference type="EMBL" id="KAJ3745720.1"/>
    </source>
</evidence>
<name>A0A9W8P2U5_9AGAR</name>
<reference evidence="2 3" key="1">
    <citation type="journal article" date="2023" name="Proc. Natl. Acad. Sci. U.S.A.">
        <title>A global phylogenomic analysis of the shiitake genus Lentinula.</title>
        <authorList>
            <person name="Sierra-Patev S."/>
            <person name="Min B."/>
            <person name="Naranjo-Ortiz M."/>
            <person name="Looney B."/>
            <person name="Konkel Z."/>
            <person name="Slot J.C."/>
            <person name="Sakamoto Y."/>
            <person name="Steenwyk J.L."/>
            <person name="Rokas A."/>
            <person name="Carro J."/>
            <person name="Camarero S."/>
            <person name="Ferreira P."/>
            <person name="Molpeceres G."/>
            <person name="Ruiz-Duenas F.J."/>
            <person name="Serrano A."/>
            <person name="Henrissat B."/>
            <person name="Drula E."/>
            <person name="Hughes K.W."/>
            <person name="Mata J.L."/>
            <person name="Ishikawa N.K."/>
            <person name="Vargas-Isla R."/>
            <person name="Ushijima S."/>
            <person name="Smith C.A."/>
            <person name="Donoghue J."/>
            <person name="Ahrendt S."/>
            <person name="Andreopoulos W."/>
            <person name="He G."/>
            <person name="LaButti K."/>
            <person name="Lipzen A."/>
            <person name="Ng V."/>
            <person name="Riley R."/>
            <person name="Sandor L."/>
            <person name="Barry K."/>
            <person name="Martinez A.T."/>
            <person name="Xiao Y."/>
            <person name="Gibbons J.G."/>
            <person name="Terashima K."/>
            <person name="Grigoriev I.V."/>
            <person name="Hibbett D."/>
        </authorList>
    </citation>
    <scope>NUCLEOTIDE SEQUENCE [LARGE SCALE GENOMIC DNA]</scope>
    <source>
        <strain evidence="2 3">TFB7810</strain>
    </source>
</reference>